<dbReference type="EMBL" id="PYMJ01000030">
    <property type="protein sequence ID" value="PSU45501.1"/>
    <property type="molecule type" value="Genomic_DNA"/>
</dbReference>
<name>A0A2T3J9M8_9GAMM</name>
<accession>A0A2T3J9M8</accession>
<organism evidence="1 2">
    <name type="scientific">Photobacterium frigidiphilum</name>
    <dbReference type="NCBI Taxonomy" id="264736"/>
    <lineage>
        <taxon>Bacteria</taxon>
        <taxon>Pseudomonadati</taxon>
        <taxon>Pseudomonadota</taxon>
        <taxon>Gammaproteobacteria</taxon>
        <taxon>Vibrionales</taxon>
        <taxon>Vibrionaceae</taxon>
        <taxon>Photobacterium</taxon>
    </lineage>
</organism>
<protein>
    <submittedName>
        <fullName evidence="1">Uncharacterized protein</fullName>
    </submittedName>
</protein>
<gene>
    <name evidence="1" type="ORF">C9J12_22630</name>
</gene>
<sequence length="179" mass="20399">MHSNSVPYTLPRKPKSQLQFLAKVTSIPRNLLTNAGTQEIEALSAMILYRHLNRQQRIEAMTMMRAVQNKALMGTLISKTLDTTFVNPQWGVWSLNTQELQSDIEFHSSIDSVAGYVGVGVSALGGKDFIKNIWSQKRMGKQNWIMLVIWGCVYINKKELKKAQTELNNRTTINTSRHY</sequence>
<evidence type="ECO:0000313" key="1">
    <source>
        <dbReference type="EMBL" id="PSU45501.1"/>
    </source>
</evidence>
<dbReference type="AlphaFoldDB" id="A0A2T3J9M8"/>
<dbReference type="OrthoDB" id="5916510at2"/>
<reference evidence="1 2" key="1">
    <citation type="submission" date="2018-01" db="EMBL/GenBank/DDBJ databases">
        <title>Whole genome sequencing of Histamine producing bacteria.</title>
        <authorList>
            <person name="Butler K."/>
        </authorList>
    </citation>
    <scope>NUCLEOTIDE SEQUENCE [LARGE SCALE GENOMIC DNA]</scope>
    <source>
        <strain evidence="1 2">JCM 12947</strain>
    </source>
</reference>
<evidence type="ECO:0000313" key="2">
    <source>
        <dbReference type="Proteomes" id="UP000240987"/>
    </source>
</evidence>
<proteinExistence type="predicted"/>
<keyword evidence="2" id="KW-1185">Reference proteome</keyword>
<comment type="caution">
    <text evidence="1">The sequence shown here is derived from an EMBL/GenBank/DDBJ whole genome shotgun (WGS) entry which is preliminary data.</text>
</comment>
<dbReference type="RefSeq" id="WP_107244767.1">
    <property type="nucleotide sequence ID" value="NZ_PYMJ01000030.1"/>
</dbReference>
<dbReference type="Proteomes" id="UP000240987">
    <property type="component" value="Unassembled WGS sequence"/>
</dbReference>